<evidence type="ECO:0000313" key="3">
    <source>
        <dbReference type="EMBL" id="MDH5830586.1"/>
    </source>
</evidence>
<feature type="domain" description="YdbS-like PH" evidence="2">
    <location>
        <begin position="261"/>
        <end position="318"/>
    </location>
</feature>
<evidence type="ECO:0000256" key="1">
    <source>
        <dbReference type="SAM" id="Phobius"/>
    </source>
</evidence>
<gene>
    <name evidence="3" type="ORF">QFW80_08680</name>
</gene>
<feature type="transmembrane region" description="Helical" evidence="1">
    <location>
        <begin position="20"/>
        <end position="42"/>
    </location>
</feature>
<dbReference type="Proteomes" id="UP001156831">
    <property type="component" value="Unassembled WGS sequence"/>
</dbReference>
<dbReference type="PANTHER" id="PTHR34473:SF2">
    <property type="entry name" value="UPF0699 TRANSMEMBRANE PROTEIN YDBT"/>
    <property type="match status" value="1"/>
</dbReference>
<feature type="domain" description="YdbS-like PH" evidence="2">
    <location>
        <begin position="414"/>
        <end position="486"/>
    </location>
</feature>
<reference evidence="3 4" key="1">
    <citation type="submission" date="2023-04" db="EMBL/GenBank/DDBJ databases">
        <title>Luteimonas sp. M1R5S18.</title>
        <authorList>
            <person name="Sun J.-Q."/>
        </authorList>
    </citation>
    <scope>NUCLEOTIDE SEQUENCE [LARGE SCALE GENOMIC DNA]</scope>
    <source>
        <strain evidence="3 4">M1R5S18</strain>
    </source>
</reference>
<feature type="transmembrane region" description="Helical" evidence="1">
    <location>
        <begin position="49"/>
        <end position="71"/>
    </location>
</feature>
<organism evidence="3 4">
    <name type="scientific">Luteimonas rhizosphaericola</name>
    <dbReference type="NCBI Taxonomy" id="3042024"/>
    <lineage>
        <taxon>Bacteria</taxon>
        <taxon>Pseudomonadati</taxon>
        <taxon>Pseudomonadota</taxon>
        <taxon>Gammaproteobacteria</taxon>
        <taxon>Lysobacterales</taxon>
        <taxon>Lysobacteraceae</taxon>
        <taxon>Luteimonas</taxon>
    </lineage>
</organism>
<keyword evidence="1" id="KW-1133">Transmembrane helix</keyword>
<keyword evidence="1" id="KW-0812">Transmembrane</keyword>
<feature type="domain" description="YdbS-like PH" evidence="2">
    <location>
        <begin position="70"/>
        <end position="148"/>
    </location>
</feature>
<dbReference type="InterPro" id="IPR014529">
    <property type="entry name" value="UCP026631"/>
</dbReference>
<keyword evidence="4" id="KW-1185">Reference proteome</keyword>
<evidence type="ECO:0000313" key="4">
    <source>
        <dbReference type="Proteomes" id="UP001156831"/>
    </source>
</evidence>
<dbReference type="EMBL" id="JARXRN010000021">
    <property type="protein sequence ID" value="MDH5830586.1"/>
    <property type="molecule type" value="Genomic_DNA"/>
</dbReference>
<dbReference type="PIRSF" id="PIRSF026631">
    <property type="entry name" value="UCP026631"/>
    <property type="match status" value="1"/>
</dbReference>
<feature type="transmembrane region" description="Helical" evidence="1">
    <location>
        <begin position="234"/>
        <end position="259"/>
    </location>
</feature>
<evidence type="ECO:0000259" key="2">
    <source>
        <dbReference type="Pfam" id="PF03703"/>
    </source>
</evidence>
<accession>A0ABT6JKP1</accession>
<dbReference type="Pfam" id="PF03703">
    <property type="entry name" value="bPH_2"/>
    <property type="match status" value="3"/>
</dbReference>
<keyword evidence="1" id="KW-0472">Membrane</keyword>
<sequence>MTTTPDPGAAGDDRRLHPWSWLFVLIGSVRQFLVPLLVLVIFGGRREDGVQLAVAGVAVAVLALLAVWRYFTYRYRIEGDSLFIRSGLLERSLRQVPFSRIHNVELRQTLLHRLFGVAEVTLESAGGSKPEAQMRVLRMGEALALERLIRHRGHAAGDATAQAPEEDAQTLLALPTAEIVRLGLVSNRGMIVVGAALALASQVMQDNLFRRAFDFVRGEASGYVASFDCGGPSLALAAIALVLLALALLRVFSVLLALVRYHGFRLQAHGRRLTVERGLLARVRSSVSRRRIQAWTLRESVLHRLFRRRSLAIDTAGAQLQGGEGGQSREPPELAPIATPAACDALLQDLLADAAWPPRDWQPLHPRAWLRLWLGDLVVAALLAAALCWHFGAWGLLGLLWLPWGGWLALRHARFAGWHVDARLVAVREGWWSRHWRFAEIDKLQALQLRQSPLDRRFGMASVWLDTAGAGAASPPLRVRHLPEAQARMLYVDLGREIARRRLRW</sequence>
<comment type="caution">
    <text evidence="3">The sequence shown here is derived from an EMBL/GenBank/DDBJ whole genome shotgun (WGS) entry which is preliminary data.</text>
</comment>
<proteinExistence type="predicted"/>
<dbReference type="RefSeq" id="WP_280601302.1">
    <property type="nucleotide sequence ID" value="NZ_JARXRN010000021.1"/>
</dbReference>
<feature type="transmembrane region" description="Helical" evidence="1">
    <location>
        <begin position="368"/>
        <end position="387"/>
    </location>
</feature>
<dbReference type="PANTHER" id="PTHR34473">
    <property type="entry name" value="UPF0699 TRANSMEMBRANE PROTEIN YDBS"/>
    <property type="match status" value="1"/>
</dbReference>
<dbReference type="InterPro" id="IPR005182">
    <property type="entry name" value="YdbS-like_PH"/>
</dbReference>
<protein>
    <submittedName>
        <fullName evidence="3">PH domain-containing protein</fullName>
    </submittedName>
</protein>
<name>A0ABT6JKP1_9GAMM</name>